<feature type="compositionally biased region" description="Basic and acidic residues" evidence="1">
    <location>
        <begin position="8"/>
        <end position="25"/>
    </location>
</feature>
<proteinExistence type="predicted"/>
<comment type="caution">
    <text evidence="2">The sequence shown here is derived from an EMBL/GenBank/DDBJ whole genome shotgun (WGS) entry which is preliminary data.</text>
</comment>
<evidence type="ECO:0000313" key="3">
    <source>
        <dbReference type="Proteomes" id="UP001066276"/>
    </source>
</evidence>
<keyword evidence="3" id="KW-1185">Reference proteome</keyword>
<name>A0AAV7WZI5_PLEWA</name>
<sequence length="74" mass="8674">MFGVPRARNAERNPEQRKTATCEDLRRSCKSKEKLIGMRSGNRSYLKHYRLLAWLFQLASPRSPILVWQTPKSI</sequence>
<gene>
    <name evidence="2" type="ORF">NDU88_005869</name>
</gene>
<protein>
    <submittedName>
        <fullName evidence="2">Uncharacterized protein</fullName>
    </submittedName>
</protein>
<feature type="region of interest" description="Disordered" evidence="1">
    <location>
        <begin position="1"/>
        <end position="25"/>
    </location>
</feature>
<evidence type="ECO:0000313" key="2">
    <source>
        <dbReference type="EMBL" id="KAJ1218286.1"/>
    </source>
</evidence>
<dbReference type="AlphaFoldDB" id="A0AAV7WZI5"/>
<organism evidence="2 3">
    <name type="scientific">Pleurodeles waltl</name>
    <name type="common">Iberian ribbed newt</name>
    <dbReference type="NCBI Taxonomy" id="8319"/>
    <lineage>
        <taxon>Eukaryota</taxon>
        <taxon>Metazoa</taxon>
        <taxon>Chordata</taxon>
        <taxon>Craniata</taxon>
        <taxon>Vertebrata</taxon>
        <taxon>Euteleostomi</taxon>
        <taxon>Amphibia</taxon>
        <taxon>Batrachia</taxon>
        <taxon>Caudata</taxon>
        <taxon>Salamandroidea</taxon>
        <taxon>Salamandridae</taxon>
        <taxon>Pleurodelinae</taxon>
        <taxon>Pleurodeles</taxon>
    </lineage>
</organism>
<dbReference type="Proteomes" id="UP001066276">
    <property type="component" value="Chromosome 1_1"/>
</dbReference>
<accession>A0AAV7WZI5</accession>
<evidence type="ECO:0000256" key="1">
    <source>
        <dbReference type="SAM" id="MobiDB-lite"/>
    </source>
</evidence>
<reference evidence="2" key="1">
    <citation type="journal article" date="2022" name="bioRxiv">
        <title>Sequencing and chromosome-scale assembly of the giantPleurodeles waltlgenome.</title>
        <authorList>
            <person name="Brown T."/>
            <person name="Elewa A."/>
            <person name="Iarovenko S."/>
            <person name="Subramanian E."/>
            <person name="Araus A.J."/>
            <person name="Petzold A."/>
            <person name="Susuki M."/>
            <person name="Suzuki K.-i.T."/>
            <person name="Hayashi T."/>
            <person name="Toyoda A."/>
            <person name="Oliveira C."/>
            <person name="Osipova E."/>
            <person name="Leigh N.D."/>
            <person name="Simon A."/>
            <person name="Yun M.H."/>
        </authorList>
    </citation>
    <scope>NUCLEOTIDE SEQUENCE</scope>
    <source>
        <strain evidence="2">20211129_DDA</strain>
        <tissue evidence="2">Liver</tissue>
    </source>
</reference>
<dbReference type="EMBL" id="JANPWB010000001">
    <property type="protein sequence ID" value="KAJ1218286.1"/>
    <property type="molecule type" value="Genomic_DNA"/>
</dbReference>